<keyword evidence="18" id="KW-1185">Reference proteome</keyword>
<keyword evidence="9" id="KW-0638">Presynaptic neurotoxin</keyword>
<evidence type="ECO:0000256" key="4">
    <source>
        <dbReference type="ARBA" id="ARBA00022525"/>
    </source>
</evidence>
<evidence type="ECO:0000256" key="12">
    <source>
        <dbReference type="ARBA" id="ARBA00037385"/>
    </source>
</evidence>
<dbReference type="GO" id="GO:0005576">
    <property type="term" value="C:extracellular region"/>
    <property type="evidence" value="ECO:0007669"/>
    <property type="project" value="UniProtKB-SubCell"/>
</dbReference>
<dbReference type="InterPro" id="IPR002110">
    <property type="entry name" value="Ankyrin_rpt"/>
</dbReference>
<keyword evidence="11" id="KW-0472">Membrane</keyword>
<evidence type="ECO:0000256" key="10">
    <source>
        <dbReference type="ARBA" id="ARBA00023043"/>
    </source>
</evidence>
<evidence type="ECO:0000313" key="18">
    <source>
        <dbReference type="Proteomes" id="UP000887116"/>
    </source>
</evidence>
<feature type="compositionally biased region" description="Polar residues" evidence="15">
    <location>
        <begin position="193"/>
        <end position="210"/>
    </location>
</feature>
<keyword evidence="6" id="KW-0800">Toxin</keyword>
<dbReference type="GO" id="GO:0090729">
    <property type="term" value="F:toxin activity"/>
    <property type="evidence" value="ECO:0007669"/>
    <property type="project" value="UniProtKB-KW"/>
</dbReference>
<comment type="function">
    <text evidence="12">Plays an important role in regulating intracellular signaling events associated with erythroid terminal differentiation.</text>
</comment>
<organism evidence="16 18">
    <name type="scientific">Trichonephila clavata</name>
    <name type="common">Joro spider</name>
    <name type="synonym">Nephila clavata</name>
    <dbReference type="NCBI Taxonomy" id="2740835"/>
    <lineage>
        <taxon>Eukaryota</taxon>
        <taxon>Metazoa</taxon>
        <taxon>Ecdysozoa</taxon>
        <taxon>Arthropoda</taxon>
        <taxon>Chelicerata</taxon>
        <taxon>Arachnida</taxon>
        <taxon>Araneae</taxon>
        <taxon>Araneomorphae</taxon>
        <taxon>Entelegynae</taxon>
        <taxon>Araneoidea</taxon>
        <taxon>Nephilidae</taxon>
        <taxon>Trichonephila</taxon>
    </lineage>
</organism>
<dbReference type="EMBL" id="BMAO01036242">
    <property type="protein sequence ID" value="GFR09193.1"/>
    <property type="molecule type" value="Genomic_DNA"/>
</dbReference>
<dbReference type="EMBL" id="BMAO01010015">
    <property type="protein sequence ID" value="GFQ64139.1"/>
    <property type="molecule type" value="Genomic_DNA"/>
</dbReference>
<evidence type="ECO:0000256" key="1">
    <source>
        <dbReference type="ARBA" id="ARBA00004175"/>
    </source>
</evidence>
<evidence type="ECO:0000256" key="9">
    <source>
        <dbReference type="ARBA" id="ARBA00023028"/>
    </source>
</evidence>
<keyword evidence="11" id="KW-1053">Target membrane</keyword>
<sequence>MNGGVPSKGLNETLLNILNELAIDRSLLDNYAQHIRFLLGAGANRDTQNRHGKTLSHYLDKRLSDILDQLAIDRNLLDNPDWIQYIRFLLGAGANPNVQNQDGKTLLHYVAERNDIDGIEFLLNVRADPNVQDQSGKTPFEYVTEPNCLKAIKDLGCSSNDKTTCTKLSDPDPDKDQGYHSDSSCENEENPAKSPNNDNRTPTDQQTSSERPVVSDRDSEDEDSSYSSSNYLFLEDSLLAKLGIPLTTSEEGLIDKFCEKIRGITAQDKQESEESILESIEKIVNGYVEKGLRLNSSCSNDNDNGDKETVTSLIFKEMEEVIAQLRVNPRSSTAMLNTHDYTDESDGDEYRADEYKTSDIIIKRITSNLLLKGGMGKKFLYGDTELTNKHYDCDYLNDLNEKCEEIESKLISIAYEGIVNKSKQTHEYDFKAEIDNVYFYVKYPQDSIIEPVKILNNEKAKKLNLKVGILQIGESIVRVEKDADGKRNYKDILKGSIEMSFTTEVGEINIYLSPSKEGGNKIEVEIDEKSEARLNKLKAEKKSLGENCLLGGKSVLEAIEDKGFEKNDSVSTESIETTKDVPFTDFTQACSQQINTRAKGK</sequence>
<feature type="region of interest" description="Disordered" evidence="15">
    <location>
        <begin position="165"/>
        <end position="228"/>
    </location>
</feature>
<dbReference type="InterPro" id="IPR036770">
    <property type="entry name" value="Ankyrin_rpt-contain_sf"/>
</dbReference>
<dbReference type="GO" id="GO:0006887">
    <property type="term" value="P:exocytosis"/>
    <property type="evidence" value="ECO:0007669"/>
    <property type="project" value="UniProtKB-KW"/>
</dbReference>
<keyword evidence="3" id="KW-0268">Exocytosis</keyword>
<keyword evidence="7" id="KW-0528">Neurotoxin</keyword>
<evidence type="ECO:0000313" key="17">
    <source>
        <dbReference type="EMBL" id="GFR09193.1"/>
    </source>
</evidence>
<dbReference type="SUPFAM" id="SSF48403">
    <property type="entry name" value="Ankyrin repeat"/>
    <property type="match status" value="1"/>
</dbReference>
<dbReference type="GO" id="GO:0044218">
    <property type="term" value="C:other organism cell membrane"/>
    <property type="evidence" value="ECO:0007669"/>
    <property type="project" value="UniProtKB-KW"/>
</dbReference>
<evidence type="ECO:0000313" key="16">
    <source>
        <dbReference type="EMBL" id="GFQ64139.1"/>
    </source>
</evidence>
<evidence type="ECO:0000256" key="2">
    <source>
        <dbReference type="ARBA" id="ARBA00004613"/>
    </source>
</evidence>
<keyword evidence="8" id="KW-0677">Repeat</keyword>
<evidence type="ECO:0000256" key="14">
    <source>
        <dbReference type="PROSITE-ProRule" id="PRU00023"/>
    </source>
</evidence>
<accession>A0A8X6EYA2</accession>
<dbReference type="OrthoDB" id="7491561at2759"/>
<gene>
    <name evidence="16" type="primary">TV42_02585</name>
    <name evidence="16" type="ORF">TNCT_334901</name>
    <name evidence="17" type="ORF">TNCT_8621</name>
</gene>
<comment type="caution">
    <text evidence="16">The sequence shown here is derived from an EMBL/GenBank/DDBJ whole genome shotgun (WGS) entry which is preliminary data.</text>
</comment>
<evidence type="ECO:0000256" key="11">
    <source>
        <dbReference type="ARBA" id="ARBA00023298"/>
    </source>
</evidence>
<dbReference type="GO" id="GO:0044231">
    <property type="term" value="C:host cell presynaptic membrane"/>
    <property type="evidence" value="ECO:0007669"/>
    <property type="project" value="UniProtKB-KW"/>
</dbReference>
<keyword evidence="5" id="KW-1052">Target cell membrane</keyword>
<dbReference type="PANTHER" id="PTHR24197">
    <property type="entry name" value="ANKYRIN REPEAT DOMAIN-CONTAINING PROTEIN 61"/>
    <property type="match status" value="1"/>
</dbReference>
<dbReference type="PANTHER" id="PTHR24197:SF44">
    <property type="entry name" value="ANKYRIN REPEAT DOMAIN-CONTAINING PROTEIN 54"/>
    <property type="match status" value="1"/>
</dbReference>
<keyword evidence="10 14" id="KW-0040">ANK repeat</keyword>
<dbReference type="Pfam" id="PF13857">
    <property type="entry name" value="Ank_5"/>
    <property type="match status" value="1"/>
</dbReference>
<dbReference type="PROSITE" id="PS50088">
    <property type="entry name" value="ANK_REPEAT"/>
    <property type="match status" value="1"/>
</dbReference>
<feature type="compositionally biased region" description="Basic and acidic residues" evidence="15">
    <location>
        <begin position="169"/>
        <end position="179"/>
    </location>
</feature>
<feature type="repeat" description="ANK" evidence="14">
    <location>
        <begin position="102"/>
        <end position="134"/>
    </location>
</feature>
<reference evidence="16" key="1">
    <citation type="submission" date="2020-07" db="EMBL/GenBank/DDBJ databases">
        <title>Multicomponent nature underlies the extraordinary mechanical properties of spider dragline silk.</title>
        <authorList>
            <person name="Kono N."/>
            <person name="Nakamura H."/>
            <person name="Mori M."/>
            <person name="Yoshida Y."/>
            <person name="Ohtoshi R."/>
            <person name="Malay A.D."/>
            <person name="Moran D.A.P."/>
            <person name="Tomita M."/>
            <person name="Numata K."/>
            <person name="Arakawa K."/>
        </authorList>
    </citation>
    <scope>NUCLEOTIDE SEQUENCE</scope>
</reference>
<dbReference type="SMART" id="SM00248">
    <property type="entry name" value="ANK"/>
    <property type="match status" value="1"/>
</dbReference>
<evidence type="ECO:0000256" key="6">
    <source>
        <dbReference type="ARBA" id="ARBA00022656"/>
    </source>
</evidence>
<dbReference type="Gene3D" id="1.25.40.20">
    <property type="entry name" value="Ankyrin repeat-containing domain"/>
    <property type="match status" value="1"/>
</dbReference>
<keyword evidence="4" id="KW-0964">Secreted</keyword>
<evidence type="ECO:0000256" key="7">
    <source>
        <dbReference type="ARBA" id="ARBA00022699"/>
    </source>
</evidence>
<protein>
    <recommendedName>
        <fullName evidence="13">Ankyrin repeat domain-containing protein 54</fullName>
    </recommendedName>
</protein>
<evidence type="ECO:0000256" key="15">
    <source>
        <dbReference type="SAM" id="MobiDB-lite"/>
    </source>
</evidence>
<name>A0A8X6EYA2_TRICU</name>
<evidence type="ECO:0000256" key="3">
    <source>
        <dbReference type="ARBA" id="ARBA00022483"/>
    </source>
</evidence>
<evidence type="ECO:0000256" key="8">
    <source>
        <dbReference type="ARBA" id="ARBA00022737"/>
    </source>
</evidence>
<evidence type="ECO:0000256" key="5">
    <source>
        <dbReference type="ARBA" id="ARBA00022537"/>
    </source>
</evidence>
<comment type="subcellular location">
    <subcellularLocation>
        <location evidence="2">Secreted</location>
    </subcellularLocation>
    <subcellularLocation>
        <location evidence="1">Target cell membrane</location>
    </subcellularLocation>
</comment>
<dbReference type="AlphaFoldDB" id="A0A8X6EYA2"/>
<dbReference type="Proteomes" id="UP000887116">
    <property type="component" value="Unassembled WGS sequence"/>
</dbReference>
<dbReference type="PROSITE" id="PS50297">
    <property type="entry name" value="ANK_REP_REGION"/>
    <property type="match status" value="1"/>
</dbReference>
<evidence type="ECO:0000256" key="13">
    <source>
        <dbReference type="ARBA" id="ARBA00039237"/>
    </source>
</evidence>
<proteinExistence type="predicted"/>